<evidence type="ECO:0000256" key="1">
    <source>
        <dbReference type="SAM" id="MobiDB-lite"/>
    </source>
</evidence>
<proteinExistence type="predicted"/>
<feature type="signal peptide" evidence="2">
    <location>
        <begin position="1"/>
        <end position="26"/>
    </location>
</feature>
<dbReference type="Proteomes" id="UP001157114">
    <property type="component" value="Unassembled WGS sequence"/>
</dbReference>
<evidence type="ECO:0000256" key="2">
    <source>
        <dbReference type="SAM" id="SignalP"/>
    </source>
</evidence>
<dbReference type="EMBL" id="BSSQ01000014">
    <property type="protein sequence ID" value="GLX69278.1"/>
    <property type="molecule type" value="Genomic_DNA"/>
</dbReference>
<name>A0ABQ6GGC6_9BACL</name>
<evidence type="ECO:0008006" key="5">
    <source>
        <dbReference type="Google" id="ProtNLM"/>
    </source>
</evidence>
<gene>
    <name evidence="3" type="ORF">MU1_36230</name>
</gene>
<dbReference type="PROSITE" id="PS51257">
    <property type="entry name" value="PROKAR_LIPOPROTEIN"/>
    <property type="match status" value="1"/>
</dbReference>
<dbReference type="RefSeq" id="WP_284240052.1">
    <property type="nucleotide sequence ID" value="NZ_BSSQ01000014.1"/>
</dbReference>
<feature type="compositionally biased region" description="Polar residues" evidence="1">
    <location>
        <begin position="27"/>
        <end position="37"/>
    </location>
</feature>
<evidence type="ECO:0000313" key="3">
    <source>
        <dbReference type="EMBL" id="GLX69278.1"/>
    </source>
</evidence>
<keyword evidence="2" id="KW-0732">Signal</keyword>
<accession>A0ABQ6GGC6</accession>
<organism evidence="3 4">
    <name type="scientific">Paenibacillus glycanilyticus</name>
    <dbReference type="NCBI Taxonomy" id="126569"/>
    <lineage>
        <taxon>Bacteria</taxon>
        <taxon>Bacillati</taxon>
        <taxon>Bacillota</taxon>
        <taxon>Bacilli</taxon>
        <taxon>Bacillales</taxon>
        <taxon>Paenibacillaceae</taxon>
        <taxon>Paenibacillus</taxon>
    </lineage>
</organism>
<keyword evidence="4" id="KW-1185">Reference proteome</keyword>
<feature type="compositionally biased region" description="Low complexity" evidence="1">
    <location>
        <begin position="40"/>
        <end position="57"/>
    </location>
</feature>
<comment type="caution">
    <text evidence="3">The sequence shown here is derived from an EMBL/GenBank/DDBJ whole genome shotgun (WGS) entry which is preliminary data.</text>
</comment>
<protein>
    <recommendedName>
        <fullName evidence="5">DUF4019 domain-containing protein</fullName>
    </recommendedName>
</protein>
<evidence type="ECO:0000313" key="4">
    <source>
        <dbReference type="Proteomes" id="UP001157114"/>
    </source>
</evidence>
<sequence length="184" mass="19900">MKVPSSLKWLAVGLAVALLLTGGCSASPNNGEQNNRPVGSPTATPASTADATPVEEVPATVTPAPAATIEDLTEIWATALKTRDGKTRYDMMSDQAKQKFVKEQQARGGKDWNYNIGVSSPWVVSYESTIEGNHVTITYLTETSGPSYYNTVESLTFAEENGKFVVDDYQTVYEGKLLDKQADK</sequence>
<feature type="chain" id="PRO_5047165377" description="DUF4019 domain-containing protein" evidence="2">
    <location>
        <begin position="27"/>
        <end position="184"/>
    </location>
</feature>
<feature type="region of interest" description="Disordered" evidence="1">
    <location>
        <begin position="27"/>
        <end position="57"/>
    </location>
</feature>
<reference evidence="3 4" key="1">
    <citation type="submission" date="2023-03" db="EMBL/GenBank/DDBJ databases">
        <title>Draft genome sequence of the bacteria which degrade cell wall of Tricholomamatutake.</title>
        <authorList>
            <person name="Konishi Y."/>
            <person name="Fukuta Y."/>
            <person name="Shirasaka N."/>
        </authorList>
    </citation>
    <scope>NUCLEOTIDE SEQUENCE [LARGE SCALE GENOMIC DNA]</scope>
    <source>
        <strain evidence="4">mu1</strain>
    </source>
</reference>